<dbReference type="InterPro" id="IPR012338">
    <property type="entry name" value="Beta-lactam/transpept-like"/>
</dbReference>
<dbReference type="Gene3D" id="3.40.710.10">
    <property type="entry name" value="DD-peptidase/beta-lactamase superfamily"/>
    <property type="match status" value="1"/>
</dbReference>
<evidence type="ECO:0000313" key="4">
    <source>
        <dbReference type="Proteomes" id="UP001598138"/>
    </source>
</evidence>
<feature type="chain" id="PRO_5047345292" evidence="1">
    <location>
        <begin position="21"/>
        <end position="415"/>
    </location>
</feature>
<evidence type="ECO:0000259" key="2">
    <source>
        <dbReference type="Pfam" id="PF13354"/>
    </source>
</evidence>
<feature type="domain" description="Beta-lactamase class A catalytic" evidence="2">
    <location>
        <begin position="68"/>
        <end position="197"/>
    </location>
</feature>
<organism evidence="3 4">
    <name type="scientific">Aquirufa avitistagni</name>
    <dbReference type="NCBI Taxonomy" id="3104728"/>
    <lineage>
        <taxon>Bacteria</taxon>
        <taxon>Pseudomonadati</taxon>
        <taxon>Bacteroidota</taxon>
        <taxon>Cytophagia</taxon>
        <taxon>Cytophagales</taxon>
        <taxon>Flectobacillaceae</taxon>
        <taxon>Aquirufa</taxon>
    </lineage>
</organism>
<dbReference type="SUPFAM" id="SSF56601">
    <property type="entry name" value="beta-lactamase/transpeptidase-like"/>
    <property type="match status" value="1"/>
</dbReference>
<reference evidence="3 4" key="1">
    <citation type="submission" date="2024-03" db="EMBL/GenBank/DDBJ databases">
        <title>Aquirufa genome sequencing.</title>
        <authorList>
            <person name="Pitt A."/>
            <person name="Hahn M.W."/>
        </authorList>
    </citation>
    <scope>NUCLEOTIDE SEQUENCE [LARGE SCALE GENOMIC DNA]</scope>
    <source>
        <strain evidence="3 4">OSTEICH-129V</strain>
    </source>
</reference>
<dbReference type="GO" id="GO:0016787">
    <property type="term" value="F:hydrolase activity"/>
    <property type="evidence" value="ECO:0007669"/>
    <property type="project" value="UniProtKB-KW"/>
</dbReference>
<accession>A0ABW6D8T2</accession>
<evidence type="ECO:0000313" key="3">
    <source>
        <dbReference type="EMBL" id="MFD3393327.1"/>
    </source>
</evidence>
<keyword evidence="1" id="KW-0732">Signal</keyword>
<evidence type="ECO:0000256" key="1">
    <source>
        <dbReference type="SAM" id="SignalP"/>
    </source>
</evidence>
<proteinExistence type="predicted"/>
<feature type="signal peptide" evidence="1">
    <location>
        <begin position="1"/>
        <end position="20"/>
    </location>
</feature>
<sequence>MKMLKGLILLTLLSNTCIQAQDQVIEQLLKANPSYFKHLTDNPSKYRLQILYTQIDRDASNQATFTTHAYRVDANEYFYPASTVKLAASVLALEKINKLKIDKATTFQTLKNRPTQLEVLRDTSAANGLPSIEQYIKKILLVSDNEAYNRLYEFLGQKNFNKTMASKGFEGVRFTHRLQTSIPLLENQYTNPVQFVNDQGKVIWRQKEQFNKQQIQAPNPMQTSIGKGVMNDSGRVILHPVTFGFKNAFPLEAQHDFLKRLMFPGSFAAKDRFELNDEDYRFLYRYMAEYPTESKKPSYSADSTIGPAYCKFILYGGDKHAQLNPDVRIFNKVGDAYGFLLDNAYFVDFKHKVEFMVTATIYCNEDEILNDDKYEYDSVGFPFFKHLGEVIYQHELNRPKANLPNLDYLKFTYSD</sequence>
<dbReference type="InterPro" id="IPR045155">
    <property type="entry name" value="Beta-lactam_cat"/>
</dbReference>
<protein>
    <submittedName>
        <fullName evidence="3">Serine hydrolase</fullName>
    </submittedName>
</protein>
<dbReference type="EMBL" id="JBBKXZ010000001">
    <property type="protein sequence ID" value="MFD3393327.1"/>
    <property type="molecule type" value="Genomic_DNA"/>
</dbReference>
<dbReference type="Proteomes" id="UP001598138">
    <property type="component" value="Unassembled WGS sequence"/>
</dbReference>
<dbReference type="Pfam" id="PF13354">
    <property type="entry name" value="Beta-lactamase2"/>
    <property type="match status" value="1"/>
</dbReference>
<keyword evidence="3" id="KW-0378">Hydrolase</keyword>
<keyword evidence="4" id="KW-1185">Reference proteome</keyword>
<comment type="caution">
    <text evidence="3">The sequence shown here is derived from an EMBL/GenBank/DDBJ whole genome shotgun (WGS) entry which is preliminary data.</text>
</comment>
<name>A0ABW6D8T2_9BACT</name>
<dbReference type="RefSeq" id="WP_377981953.1">
    <property type="nucleotide sequence ID" value="NZ_JBBKXZ010000001.1"/>
</dbReference>
<gene>
    <name evidence="3" type="ORF">U0R10_01710</name>
</gene>